<sequence>MARARGSRSTNTALDQPSPSLIRDISTASDMSCPTPQRSADSPGSLFGSRRKGKKSPGKLYGGLLSPTSDINSFGRADVSLDSEPPSKIECLDGELVAIRASGAASPCEQARQRKASVTETQPEKKAAKEDIPVAEVRPRPRTVGHRRARTFHARPLSLYIPNDDKAEEERFPSHSRRYSSVNGFDSFAALHSSGPFSADSEESSMVLRRYYAFQREVEEALNQSRQQRRNTAFSDDELSS</sequence>
<proteinExistence type="predicted"/>
<comment type="caution">
    <text evidence="1">The sequence shown here is derived from an EMBL/GenBank/DDBJ whole genome shotgun (WGS) entry which is preliminary data.</text>
</comment>
<feature type="non-terminal residue" evidence="1">
    <location>
        <position position="241"/>
    </location>
</feature>
<keyword evidence="2" id="KW-1185">Reference proteome</keyword>
<evidence type="ECO:0000313" key="2">
    <source>
        <dbReference type="Proteomes" id="UP000789525"/>
    </source>
</evidence>
<organism evidence="1 2">
    <name type="scientific">Acaulospora colombiana</name>
    <dbReference type="NCBI Taxonomy" id="27376"/>
    <lineage>
        <taxon>Eukaryota</taxon>
        <taxon>Fungi</taxon>
        <taxon>Fungi incertae sedis</taxon>
        <taxon>Mucoromycota</taxon>
        <taxon>Glomeromycotina</taxon>
        <taxon>Glomeromycetes</taxon>
        <taxon>Diversisporales</taxon>
        <taxon>Acaulosporaceae</taxon>
        <taxon>Acaulospora</taxon>
    </lineage>
</organism>
<feature type="non-terminal residue" evidence="1">
    <location>
        <position position="1"/>
    </location>
</feature>
<evidence type="ECO:0000313" key="1">
    <source>
        <dbReference type="EMBL" id="CAG8735498.1"/>
    </source>
</evidence>
<name>A0ACA9Q3U2_9GLOM</name>
<protein>
    <submittedName>
        <fullName evidence="1">13240_t:CDS:1</fullName>
    </submittedName>
</protein>
<accession>A0ACA9Q3U2</accession>
<dbReference type="Proteomes" id="UP000789525">
    <property type="component" value="Unassembled WGS sequence"/>
</dbReference>
<dbReference type="EMBL" id="CAJVPT010045059">
    <property type="protein sequence ID" value="CAG8735498.1"/>
    <property type="molecule type" value="Genomic_DNA"/>
</dbReference>
<reference evidence="1" key="1">
    <citation type="submission" date="2021-06" db="EMBL/GenBank/DDBJ databases">
        <authorList>
            <person name="Kallberg Y."/>
            <person name="Tangrot J."/>
            <person name="Rosling A."/>
        </authorList>
    </citation>
    <scope>NUCLEOTIDE SEQUENCE</scope>
    <source>
        <strain evidence="1">CL356</strain>
    </source>
</reference>
<gene>
    <name evidence="1" type="ORF">ACOLOM_LOCUS11890</name>
</gene>